<keyword evidence="3 11" id="KW-0813">Transport</keyword>
<keyword evidence="4 11" id="KW-0138">CF(0)</keyword>
<keyword evidence="10 12" id="KW-0472">Membrane</keyword>
<reference evidence="13" key="1">
    <citation type="journal article" date="2019" name="Mar. Biol. Res.">
        <title>Mitochondrial gene rearrangement and phylogenetic relationships in the Amphilepidida and Ophiacanthida (Echinodermata, Ophiuroidea).</title>
        <authorList>
            <person name="Lee T."/>
            <person name="Bae Y.J."/>
            <person name="Shin S."/>
        </authorList>
    </citation>
    <scope>NUCLEOTIDE SEQUENCE</scope>
    <source>
        <tissue evidence="13">Gonad</tissue>
    </source>
</reference>
<evidence type="ECO:0000256" key="4">
    <source>
        <dbReference type="ARBA" id="ARBA00022547"/>
    </source>
</evidence>
<dbReference type="InterPro" id="IPR001421">
    <property type="entry name" value="ATP8_metazoa"/>
</dbReference>
<dbReference type="Pfam" id="PF00895">
    <property type="entry name" value="ATP-synt_8"/>
    <property type="match status" value="1"/>
</dbReference>
<geneLocation type="mitochondrion" evidence="13"/>
<evidence type="ECO:0000256" key="11">
    <source>
        <dbReference type="RuleBase" id="RU003661"/>
    </source>
</evidence>
<dbReference type="GO" id="GO:0015078">
    <property type="term" value="F:proton transmembrane transporter activity"/>
    <property type="evidence" value="ECO:0007669"/>
    <property type="project" value="InterPro"/>
</dbReference>
<dbReference type="GO" id="GO:0031966">
    <property type="term" value="C:mitochondrial membrane"/>
    <property type="evidence" value="ECO:0007669"/>
    <property type="project" value="UniProtKB-SubCell"/>
</dbReference>
<dbReference type="RefSeq" id="YP_009680564.1">
    <property type="nucleotide sequence ID" value="NC_044109.1"/>
</dbReference>
<sequence length="54" mass="6315">MPQLDFTLWLLNLIINWSLLSLVIININNYSSNILPLNTSNNETLNNTTNWPWN</sequence>
<dbReference type="GeneID" id="41042379"/>
<evidence type="ECO:0000256" key="10">
    <source>
        <dbReference type="ARBA" id="ARBA00023136"/>
    </source>
</evidence>
<evidence type="ECO:0000256" key="6">
    <source>
        <dbReference type="ARBA" id="ARBA00022781"/>
    </source>
</evidence>
<keyword evidence="9 11" id="KW-0496">Mitochondrion</keyword>
<keyword evidence="8 11" id="KW-0406">Ion transport</keyword>
<evidence type="ECO:0000256" key="12">
    <source>
        <dbReference type="SAM" id="Phobius"/>
    </source>
</evidence>
<feature type="transmembrane region" description="Helical" evidence="12">
    <location>
        <begin position="6"/>
        <end position="27"/>
    </location>
</feature>
<evidence type="ECO:0000256" key="9">
    <source>
        <dbReference type="ARBA" id="ARBA00023128"/>
    </source>
</evidence>
<dbReference type="GO" id="GO:0045259">
    <property type="term" value="C:proton-transporting ATP synthase complex"/>
    <property type="evidence" value="ECO:0007669"/>
    <property type="project" value="UniProtKB-KW"/>
</dbReference>
<gene>
    <name evidence="13" type="primary">ATP8</name>
</gene>
<comment type="similarity">
    <text evidence="2 11">Belongs to the ATPase protein 8 family.</text>
</comment>
<evidence type="ECO:0000313" key="13">
    <source>
        <dbReference type="EMBL" id="QDH07338.1"/>
    </source>
</evidence>
<dbReference type="AlphaFoldDB" id="A0A513X0B2"/>
<evidence type="ECO:0000256" key="2">
    <source>
        <dbReference type="ARBA" id="ARBA00008892"/>
    </source>
</evidence>
<keyword evidence="6 11" id="KW-0375">Hydrogen ion transport</keyword>
<name>A0A513X0B2_9ECHI</name>
<evidence type="ECO:0000256" key="5">
    <source>
        <dbReference type="ARBA" id="ARBA00022692"/>
    </source>
</evidence>
<organism evidence="13">
    <name type="scientific">Ophioplocus japonicus</name>
    <dbReference type="NCBI Taxonomy" id="35056"/>
    <lineage>
        <taxon>Eukaryota</taxon>
        <taxon>Metazoa</taxon>
        <taxon>Echinodermata</taxon>
        <taxon>Eleutherozoa</taxon>
        <taxon>Asterozoa</taxon>
        <taxon>Ophiuroidea</taxon>
        <taxon>Myophiuroidea</taxon>
        <taxon>Metophiurida</taxon>
        <taxon>Ophintegrida</taxon>
        <taxon>Amphilepidida</taxon>
        <taxon>Ophiurina</taxon>
        <taxon>Ophiolepidina</taxon>
        <taxon>Ophiolepididae</taxon>
        <taxon>Ophioplocus</taxon>
    </lineage>
</organism>
<proteinExistence type="inferred from homology"/>
<comment type="subcellular location">
    <subcellularLocation>
        <location evidence="1 11">Mitochondrion membrane</location>
        <topology evidence="1 11">Single-pass membrane protein</topology>
    </subcellularLocation>
</comment>
<keyword evidence="5 11" id="KW-0812">Transmembrane</keyword>
<evidence type="ECO:0000256" key="3">
    <source>
        <dbReference type="ARBA" id="ARBA00022448"/>
    </source>
</evidence>
<evidence type="ECO:0000256" key="7">
    <source>
        <dbReference type="ARBA" id="ARBA00022989"/>
    </source>
</evidence>
<protein>
    <recommendedName>
        <fullName evidence="11">ATP synthase complex subunit 8</fullName>
    </recommendedName>
</protein>
<dbReference type="GO" id="GO:0015986">
    <property type="term" value="P:proton motive force-driven ATP synthesis"/>
    <property type="evidence" value="ECO:0007669"/>
    <property type="project" value="InterPro"/>
</dbReference>
<evidence type="ECO:0000256" key="1">
    <source>
        <dbReference type="ARBA" id="ARBA00004304"/>
    </source>
</evidence>
<keyword evidence="7 12" id="KW-1133">Transmembrane helix</keyword>
<accession>A0A513X0B2</accession>
<dbReference type="CTD" id="4509"/>
<dbReference type="EMBL" id="MH424436">
    <property type="protein sequence ID" value="QDH07338.1"/>
    <property type="molecule type" value="Genomic_DNA"/>
</dbReference>
<evidence type="ECO:0000256" key="8">
    <source>
        <dbReference type="ARBA" id="ARBA00023065"/>
    </source>
</evidence>